<accession>A0A2N5N4S9</accession>
<sequence>MSELNGATNHSVVRVIQLGIELFCLLLRQPGDHPVVDKLAKAMQAGGIFRAGDSVKQLMPTRVCHAASLPSGLIQALDEV</sequence>
<name>A0A2N5N4S9_9BACL</name>
<evidence type="ECO:0000313" key="2">
    <source>
        <dbReference type="Proteomes" id="UP000234789"/>
    </source>
</evidence>
<dbReference type="EMBL" id="NFEZ01000004">
    <property type="protein sequence ID" value="PLT45348.1"/>
    <property type="molecule type" value="Genomic_DNA"/>
</dbReference>
<proteinExistence type="predicted"/>
<evidence type="ECO:0000313" key="1">
    <source>
        <dbReference type="EMBL" id="PLT45348.1"/>
    </source>
</evidence>
<dbReference type="Proteomes" id="UP000234789">
    <property type="component" value="Unassembled WGS sequence"/>
</dbReference>
<keyword evidence="2" id="KW-1185">Reference proteome</keyword>
<organism evidence="1 2">
    <name type="scientific">Paenibacillus pasadenensis</name>
    <dbReference type="NCBI Taxonomy" id="217090"/>
    <lineage>
        <taxon>Bacteria</taxon>
        <taxon>Bacillati</taxon>
        <taxon>Bacillota</taxon>
        <taxon>Bacilli</taxon>
        <taxon>Bacillales</taxon>
        <taxon>Paenibacillaceae</taxon>
        <taxon>Paenibacillus</taxon>
    </lineage>
</organism>
<comment type="caution">
    <text evidence="1">The sequence shown here is derived from an EMBL/GenBank/DDBJ whole genome shotgun (WGS) entry which is preliminary data.</text>
</comment>
<reference evidence="1 2" key="1">
    <citation type="submission" date="2017-05" db="EMBL/GenBank/DDBJ databases">
        <title>Functional genome analysis of Paenibacillus pasadenensis strain R16: insights on endophytic life style and antifungal activity.</title>
        <authorList>
            <person name="Passera A."/>
            <person name="Marcolungo L."/>
            <person name="Casati P."/>
            <person name="Brasca M."/>
            <person name="Quaglino F."/>
            <person name="Delledonne M."/>
        </authorList>
    </citation>
    <scope>NUCLEOTIDE SEQUENCE [LARGE SCALE GENOMIC DNA]</scope>
    <source>
        <strain evidence="1 2">R16</strain>
    </source>
</reference>
<dbReference type="AlphaFoldDB" id="A0A2N5N4S9"/>
<protein>
    <submittedName>
        <fullName evidence="1">Uncharacterized protein</fullName>
    </submittedName>
</protein>
<dbReference type="RefSeq" id="WP_244912836.1">
    <property type="nucleotide sequence ID" value="NZ_NFEZ01000004.1"/>
</dbReference>
<gene>
    <name evidence="1" type="ORF">B8V81_3779</name>
</gene>